<dbReference type="InterPro" id="IPR051171">
    <property type="entry name" value="CaCA"/>
</dbReference>
<dbReference type="Gene3D" id="2.60.40.2030">
    <property type="match status" value="2"/>
</dbReference>
<dbReference type="SUPFAM" id="SSF141072">
    <property type="entry name" value="CalX-like"/>
    <property type="match status" value="2"/>
</dbReference>
<keyword evidence="1" id="KW-0732">Signal</keyword>
<comment type="caution">
    <text evidence="6">The sequence shown here is derived from an EMBL/GenBank/DDBJ whole genome shotgun (WGS) entry which is preliminary data.</text>
</comment>
<dbReference type="InterPro" id="IPR003644">
    <property type="entry name" value="Calx_beta"/>
</dbReference>
<evidence type="ECO:0000256" key="4">
    <source>
        <dbReference type="ARBA" id="ARBA00023065"/>
    </source>
</evidence>
<name>A0AA35XAN5_GEOBA</name>
<sequence length="246" mass="24914">MAVSPADKPTFLDSTLATILIQDNDDATVSLNMATYTGTEGDPTFGDVCAVAVLSGAGGSFEADLVVTLGTSDGSAESASDFTLTTSMVTFGSGDSSGSSKCFAFNLIDDMILENDEVFGVEITGAGGASFGAPSTAVVTIEDNDAGEVMAVMTGLSIAEGSNDDFCIRLIGTTGSPNMLASNLTVTFSITNDNAVADDYTLTPAAATSVTILAGAIPSSDCVTVDAVDDLFVEGAERFTFTITSD</sequence>
<dbReference type="GO" id="GO:0030001">
    <property type="term" value="P:metal ion transport"/>
    <property type="evidence" value="ECO:0007669"/>
    <property type="project" value="TreeGrafter"/>
</dbReference>
<dbReference type="PANTHER" id="PTHR11878">
    <property type="entry name" value="SODIUM/CALCIUM EXCHANGER"/>
    <property type="match status" value="1"/>
</dbReference>
<feature type="domain" description="Calx-beta" evidence="5">
    <location>
        <begin position="137"/>
        <end position="244"/>
    </location>
</feature>
<accession>A0AA35XAN5</accession>
<evidence type="ECO:0000313" key="6">
    <source>
        <dbReference type="EMBL" id="CAI8043857.1"/>
    </source>
</evidence>
<organism evidence="6 7">
    <name type="scientific">Geodia barretti</name>
    <name type="common">Barrett's horny sponge</name>
    <dbReference type="NCBI Taxonomy" id="519541"/>
    <lineage>
        <taxon>Eukaryota</taxon>
        <taxon>Metazoa</taxon>
        <taxon>Porifera</taxon>
        <taxon>Demospongiae</taxon>
        <taxon>Heteroscleromorpha</taxon>
        <taxon>Tetractinellida</taxon>
        <taxon>Astrophorina</taxon>
        <taxon>Geodiidae</taxon>
        <taxon>Geodia</taxon>
    </lineage>
</organism>
<feature type="domain" description="Calx-beta" evidence="5">
    <location>
        <begin position="17"/>
        <end position="124"/>
    </location>
</feature>
<dbReference type="Proteomes" id="UP001174909">
    <property type="component" value="Unassembled WGS sequence"/>
</dbReference>
<proteinExistence type="predicted"/>
<feature type="non-terminal residue" evidence="6">
    <location>
        <position position="1"/>
    </location>
</feature>
<evidence type="ECO:0000259" key="5">
    <source>
        <dbReference type="SMART" id="SM00237"/>
    </source>
</evidence>
<dbReference type="GO" id="GO:0007154">
    <property type="term" value="P:cell communication"/>
    <property type="evidence" value="ECO:0007669"/>
    <property type="project" value="InterPro"/>
</dbReference>
<reference evidence="6" key="1">
    <citation type="submission" date="2023-03" db="EMBL/GenBank/DDBJ databases">
        <authorList>
            <person name="Steffen K."/>
            <person name="Cardenas P."/>
        </authorList>
    </citation>
    <scope>NUCLEOTIDE SEQUENCE</scope>
</reference>
<keyword evidence="3" id="KW-0106">Calcium</keyword>
<evidence type="ECO:0000256" key="3">
    <source>
        <dbReference type="ARBA" id="ARBA00022837"/>
    </source>
</evidence>
<protein>
    <recommendedName>
        <fullName evidence="5">Calx-beta domain-containing protein</fullName>
    </recommendedName>
</protein>
<dbReference type="AlphaFoldDB" id="A0AA35XAN5"/>
<keyword evidence="4" id="KW-0813">Transport</keyword>
<keyword evidence="4" id="KW-0406">Ion transport</keyword>
<gene>
    <name evidence="6" type="ORF">GBAR_LOCUS24342</name>
</gene>
<dbReference type="Pfam" id="PF03160">
    <property type="entry name" value="Calx-beta"/>
    <property type="match status" value="2"/>
</dbReference>
<dbReference type="SMART" id="SM00237">
    <property type="entry name" value="Calx_beta"/>
    <property type="match status" value="2"/>
</dbReference>
<evidence type="ECO:0000256" key="1">
    <source>
        <dbReference type="ARBA" id="ARBA00022729"/>
    </source>
</evidence>
<evidence type="ECO:0000256" key="2">
    <source>
        <dbReference type="ARBA" id="ARBA00022737"/>
    </source>
</evidence>
<keyword evidence="7" id="KW-1185">Reference proteome</keyword>
<dbReference type="EMBL" id="CASHTH010003362">
    <property type="protein sequence ID" value="CAI8043857.1"/>
    <property type="molecule type" value="Genomic_DNA"/>
</dbReference>
<dbReference type="InterPro" id="IPR038081">
    <property type="entry name" value="CalX-like_sf"/>
</dbReference>
<dbReference type="GO" id="GO:0016020">
    <property type="term" value="C:membrane"/>
    <property type="evidence" value="ECO:0007669"/>
    <property type="project" value="InterPro"/>
</dbReference>
<dbReference type="PANTHER" id="PTHR11878:SF65">
    <property type="entry name" value="NA_CA-EXCHANGE PROTEIN, ISOFORM G"/>
    <property type="match status" value="1"/>
</dbReference>
<keyword evidence="2" id="KW-0677">Repeat</keyword>
<evidence type="ECO:0000313" key="7">
    <source>
        <dbReference type="Proteomes" id="UP001174909"/>
    </source>
</evidence>